<name>A0A9D5JZV7_9BACT</name>
<reference evidence="8" key="1">
    <citation type="submission" date="2019-11" db="EMBL/GenBank/DDBJ databases">
        <title>Microbial mats filling the niche in hypersaline microbial mats.</title>
        <authorList>
            <person name="Wong H.L."/>
            <person name="Macleod F.I."/>
            <person name="White R.A. III"/>
            <person name="Burns B.P."/>
        </authorList>
    </citation>
    <scope>NUCLEOTIDE SEQUENCE</scope>
    <source>
        <strain evidence="8">Rbin_158</strain>
    </source>
</reference>
<evidence type="ECO:0000256" key="5">
    <source>
        <dbReference type="ARBA" id="ARBA00022989"/>
    </source>
</evidence>
<accession>A0A9D5JZV7</accession>
<dbReference type="Proteomes" id="UP000649604">
    <property type="component" value="Unassembled WGS sequence"/>
</dbReference>
<keyword evidence="4" id="KW-1278">Translocase</keyword>
<feature type="non-terminal residue" evidence="8">
    <location>
        <position position="1"/>
    </location>
</feature>
<dbReference type="GO" id="GO:0005886">
    <property type="term" value="C:plasma membrane"/>
    <property type="evidence" value="ECO:0007669"/>
    <property type="project" value="TreeGrafter"/>
</dbReference>
<proteinExistence type="predicted"/>
<evidence type="ECO:0000256" key="2">
    <source>
        <dbReference type="ARBA" id="ARBA00022448"/>
    </source>
</evidence>
<feature type="transmembrane region" description="Helical" evidence="7">
    <location>
        <begin position="44"/>
        <end position="62"/>
    </location>
</feature>
<protein>
    <submittedName>
        <fullName evidence="8">Electron transport complex subunit RsxE</fullName>
    </submittedName>
</protein>
<dbReference type="Pfam" id="PF02508">
    <property type="entry name" value="Rnf-Nqr"/>
    <property type="match status" value="1"/>
</dbReference>
<dbReference type="EMBL" id="WJJP01000721">
    <property type="protein sequence ID" value="MBD3327304.1"/>
    <property type="molecule type" value="Genomic_DNA"/>
</dbReference>
<evidence type="ECO:0000313" key="9">
    <source>
        <dbReference type="Proteomes" id="UP000649604"/>
    </source>
</evidence>
<comment type="subcellular location">
    <subcellularLocation>
        <location evidence="1">Endomembrane system</location>
        <topology evidence="1">Multi-pass membrane protein</topology>
    </subcellularLocation>
</comment>
<dbReference type="InterPro" id="IPR003667">
    <property type="entry name" value="NqrDE/RnfAE"/>
</dbReference>
<dbReference type="PANTHER" id="PTHR30586">
    <property type="entry name" value="ELECTRON TRANSPORT COMPLEX PROTEIN RNFE"/>
    <property type="match status" value="1"/>
</dbReference>
<evidence type="ECO:0000256" key="3">
    <source>
        <dbReference type="ARBA" id="ARBA00022692"/>
    </source>
</evidence>
<keyword evidence="2" id="KW-0813">Transport</keyword>
<dbReference type="AlphaFoldDB" id="A0A9D5JZV7"/>
<gene>
    <name evidence="8" type="ORF">GF339_22145</name>
</gene>
<evidence type="ECO:0000256" key="7">
    <source>
        <dbReference type="SAM" id="Phobius"/>
    </source>
</evidence>
<keyword evidence="5 7" id="KW-1133">Transmembrane helix</keyword>
<dbReference type="GO" id="GO:0012505">
    <property type="term" value="C:endomembrane system"/>
    <property type="evidence" value="ECO:0007669"/>
    <property type="project" value="UniProtKB-SubCell"/>
</dbReference>
<evidence type="ECO:0000256" key="4">
    <source>
        <dbReference type="ARBA" id="ARBA00022967"/>
    </source>
</evidence>
<feature type="transmembrane region" description="Helical" evidence="7">
    <location>
        <begin position="116"/>
        <end position="141"/>
    </location>
</feature>
<evidence type="ECO:0000256" key="6">
    <source>
        <dbReference type="ARBA" id="ARBA00023136"/>
    </source>
</evidence>
<comment type="caution">
    <text evidence="8">The sequence shown here is derived from an EMBL/GenBank/DDBJ whole genome shotgun (WGS) entry which is preliminary data.</text>
</comment>
<dbReference type="PANTHER" id="PTHR30586:SF0">
    <property type="entry name" value="ION-TRANSLOCATING OXIDOREDUCTASE COMPLEX SUBUNIT E"/>
    <property type="match status" value="1"/>
</dbReference>
<evidence type="ECO:0000313" key="8">
    <source>
        <dbReference type="EMBL" id="MBD3327304.1"/>
    </source>
</evidence>
<keyword evidence="3 7" id="KW-0812">Transmembrane</keyword>
<sequence length="148" mass="15906">TFVSIIRKLVPNQVRIATFTVIIATFVTVADRFLAAMFPPISKALGPYVPLIVVNCIILGRQEAFASKNPVSRSVLDAVVMGGGFLITLTILGLVREIFGSGSIFGLQILGEWFKPWVVMILPAGAFLSLGIGLGIINHIVARKQGSR</sequence>
<feature type="transmembrane region" description="Helical" evidence="7">
    <location>
        <begin position="16"/>
        <end position="38"/>
    </location>
</feature>
<feature type="transmembrane region" description="Helical" evidence="7">
    <location>
        <begin position="74"/>
        <end position="96"/>
    </location>
</feature>
<evidence type="ECO:0000256" key="1">
    <source>
        <dbReference type="ARBA" id="ARBA00004127"/>
    </source>
</evidence>
<keyword evidence="6 7" id="KW-0472">Membrane</keyword>
<organism evidence="8 9">
    <name type="scientific">candidate division KSB3 bacterium</name>
    <dbReference type="NCBI Taxonomy" id="2044937"/>
    <lineage>
        <taxon>Bacteria</taxon>
        <taxon>candidate division KSB3</taxon>
    </lineage>
</organism>